<organism evidence="2">
    <name type="scientific">marine metagenome</name>
    <dbReference type="NCBI Taxonomy" id="408172"/>
    <lineage>
        <taxon>unclassified sequences</taxon>
        <taxon>metagenomes</taxon>
        <taxon>ecological metagenomes</taxon>
    </lineage>
</organism>
<name>A0A382X957_9ZZZZ</name>
<dbReference type="EMBL" id="UINC01165446">
    <property type="protein sequence ID" value="SVD66841.1"/>
    <property type="molecule type" value="Genomic_DNA"/>
</dbReference>
<dbReference type="GO" id="GO:0000166">
    <property type="term" value="F:nucleotide binding"/>
    <property type="evidence" value="ECO:0007669"/>
    <property type="project" value="InterPro"/>
</dbReference>
<feature type="non-terminal residue" evidence="2">
    <location>
        <position position="140"/>
    </location>
</feature>
<dbReference type="AlphaFoldDB" id="A0A382X957"/>
<dbReference type="InterPro" id="IPR051450">
    <property type="entry name" value="Gfo/Idh/MocA_Oxidoreductases"/>
</dbReference>
<dbReference type="InterPro" id="IPR036291">
    <property type="entry name" value="NAD(P)-bd_dom_sf"/>
</dbReference>
<evidence type="ECO:0000313" key="2">
    <source>
        <dbReference type="EMBL" id="SVD66841.1"/>
    </source>
</evidence>
<gene>
    <name evidence="2" type="ORF">METZ01_LOCUS419695</name>
</gene>
<dbReference type="PANTHER" id="PTHR43377">
    <property type="entry name" value="BILIVERDIN REDUCTASE A"/>
    <property type="match status" value="1"/>
</dbReference>
<protein>
    <recommendedName>
        <fullName evidence="1">Gfo/Idh/MocA-like oxidoreductase N-terminal domain-containing protein</fullName>
    </recommendedName>
</protein>
<dbReference type="SUPFAM" id="SSF51735">
    <property type="entry name" value="NAD(P)-binding Rossmann-fold domains"/>
    <property type="match status" value="1"/>
</dbReference>
<accession>A0A382X957</accession>
<dbReference type="Gene3D" id="3.40.50.720">
    <property type="entry name" value="NAD(P)-binding Rossmann-like Domain"/>
    <property type="match status" value="1"/>
</dbReference>
<sequence>MKAILVGLGGRAHHWQSSCEEHPEVELVAFIEPSEENRRRAIKERGVSEDLIFSDLSDLPSTVEADFVVDVTPPAIHETIAMKAFDAGLNLLGEKPLSSDFEAAKRIVEAGKKANLKHMITQNYRFNSLPRTTRRLLEAK</sequence>
<dbReference type="InterPro" id="IPR000683">
    <property type="entry name" value="Gfo/Idh/MocA-like_OxRdtase_N"/>
</dbReference>
<reference evidence="2" key="1">
    <citation type="submission" date="2018-05" db="EMBL/GenBank/DDBJ databases">
        <authorList>
            <person name="Lanie J.A."/>
            <person name="Ng W.-L."/>
            <person name="Kazmierczak K.M."/>
            <person name="Andrzejewski T.M."/>
            <person name="Davidsen T.M."/>
            <person name="Wayne K.J."/>
            <person name="Tettelin H."/>
            <person name="Glass J.I."/>
            <person name="Rusch D."/>
            <person name="Podicherti R."/>
            <person name="Tsui H.-C.T."/>
            <person name="Winkler M.E."/>
        </authorList>
    </citation>
    <scope>NUCLEOTIDE SEQUENCE</scope>
</reference>
<dbReference type="Pfam" id="PF01408">
    <property type="entry name" value="GFO_IDH_MocA"/>
    <property type="match status" value="1"/>
</dbReference>
<evidence type="ECO:0000259" key="1">
    <source>
        <dbReference type="Pfam" id="PF01408"/>
    </source>
</evidence>
<dbReference type="PANTHER" id="PTHR43377:SF1">
    <property type="entry name" value="BILIVERDIN REDUCTASE A"/>
    <property type="match status" value="1"/>
</dbReference>
<proteinExistence type="predicted"/>
<feature type="domain" description="Gfo/Idh/MocA-like oxidoreductase N-terminal" evidence="1">
    <location>
        <begin position="3"/>
        <end position="119"/>
    </location>
</feature>